<evidence type="ECO:0000256" key="1">
    <source>
        <dbReference type="SAM" id="MobiDB-lite"/>
    </source>
</evidence>
<accession>M7BQ65</accession>
<proteinExistence type="predicted"/>
<evidence type="ECO:0000313" key="3">
    <source>
        <dbReference type="Proteomes" id="UP000031443"/>
    </source>
</evidence>
<gene>
    <name evidence="2" type="ORF">UY3_12607</name>
</gene>
<sequence length="113" mass="13280">MQQASWLHFSGFPKEVQSTVEDLLFEGTKLFSSKMDESLHKLKNARAALRSVGIYTPFRKKKQGKYFLAQRTRAVPYIQPQRQYDWQRQGPSRRRSLASQLSMYQQPPPNNNF</sequence>
<organism evidence="2 3">
    <name type="scientific">Chelonia mydas</name>
    <name type="common">Green sea-turtle</name>
    <name type="synonym">Chelonia agassizi</name>
    <dbReference type="NCBI Taxonomy" id="8469"/>
    <lineage>
        <taxon>Eukaryota</taxon>
        <taxon>Metazoa</taxon>
        <taxon>Chordata</taxon>
        <taxon>Craniata</taxon>
        <taxon>Vertebrata</taxon>
        <taxon>Euteleostomi</taxon>
        <taxon>Archelosauria</taxon>
        <taxon>Testudinata</taxon>
        <taxon>Testudines</taxon>
        <taxon>Cryptodira</taxon>
        <taxon>Durocryptodira</taxon>
        <taxon>Americhelydia</taxon>
        <taxon>Chelonioidea</taxon>
        <taxon>Cheloniidae</taxon>
        <taxon>Chelonia</taxon>
    </lineage>
</organism>
<dbReference type="AlphaFoldDB" id="M7BQ65"/>
<dbReference type="EMBL" id="KB550905">
    <property type="protein sequence ID" value="EMP30282.1"/>
    <property type="molecule type" value="Genomic_DNA"/>
</dbReference>
<feature type="region of interest" description="Disordered" evidence="1">
    <location>
        <begin position="80"/>
        <end position="113"/>
    </location>
</feature>
<keyword evidence="3" id="KW-1185">Reference proteome</keyword>
<name>M7BQ65_CHEMY</name>
<evidence type="ECO:0000313" key="2">
    <source>
        <dbReference type="EMBL" id="EMP30282.1"/>
    </source>
</evidence>
<protein>
    <submittedName>
        <fullName evidence="2">Uncharacterized protein</fullName>
    </submittedName>
</protein>
<dbReference type="Proteomes" id="UP000031443">
    <property type="component" value="Unassembled WGS sequence"/>
</dbReference>
<feature type="compositionally biased region" description="Polar residues" evidence="1">
    <location>
        <begin position="80"/>
        <end position="90"/>
    </location>
</feature>
<reference evidence="3" key="1">
    <citation type="journal article" date="2013" name="Nat. Genet.">
        <title>The draft genomes of soft-shell turtle and green sea turtle yield insights into the development and evolution of the turtle-specific body plan.</title>
        <authorList>
            <person name="Wang Z."/>
            <person name="Pascual-Anaya J."/>
            <person name="Zadissa A."/>
            <person name="Li W."/>
            <person name="Niimura Y."/>
            <person name="Huang Z."/>
            <person name="Li C."/>
            <person name="White S."/>
            <person name="Xiong Z."/>
            <person name="Fang D."/>
            <person name="Wang B."/>
            <person name="Ming Y."/>
            <person name="Chen Y."/>
            <person name="Zheng Y."/>
            <person name="Kuraku S."/>
            <person name="Pignatelli M."/>
            <person name="Herrero J."/>
            <person name="Beal K."/>
            <person name="Nozawa M."/>
            <person name="Li Q."/>
            <person name="Wang J."/>
            <person name="Zhang H."/>
            <person name="Yu L."/>
            <person name="Shigenobu S."/>
            <person name="Wang J."/>
            <person name="Liu J."/>
            <person name="Flicek P."/>
            <person name="Searle S."/>
            <person name="Wang J."/>
            <person name="Kuratani S."/>
            <person name="Yin Y."/>
            <person name="Aken B."/>
            <person name="Zhang G."/>
            <person name="Irie N."/>
        </authorList>
    </citation>
    <scope>NUCLEOTIDE SEQUENCE [LARGE SCALE GENOMIC DNA]</scope>
</reference>